<dbReference type="EMBL" id="CP142736">
    <property type="protein sequence ID" value="WUR04936.1"/>
    <property type="molecule type" value="Genomic_DNA"/>
</dbReference>
<organism evidence="1 2">
    <name type="scientific">Vairimorpha necatrix</name>
    <dbReference type="NCBI Taxonomy" id="6039"/>
    <lineage>
        <taxon>Eukaryota</taxon>
        <taxon>Fungi</taxon>
        <taxon>Fungi incertae sedis</taxon>
        <taxon>Microsporidia</taxon>
        <taxon>Nosematidae</taxon>
        <taxon>Vairimorpha</taxon>
    </lineage>
</organism>
<accession>A0AAX4JG61</accession>
<gene>
    <name evidence="1" type="ORF">VNE69_11102</name>
</gene>
<name>A0AAX4JG61_9MICR</name>
<evidence type="ECO:0000313" key="1">
    <source>
        <dbReference type="EMBL" id="WUR04936.1"/>
    </source>
</evidence>
<dbReference type="KEGG" id="vnx:VNE69_11102"/>
<keyword evidence="2" id="KW-1185">Reference proteome</keyword>
<reference evidence="1" key="1">
    <citation type="journal article" date="2024" name="BMC Genomics">
        <title>Functional annotation of a divergent genome using sequence and structure-based similarity.</title>
        <authorList>
            <person name="Svedberg D."/>
            <person name="Winiger R.R."/>
            <person name="Berg A."/>
            <person name="Sharma H."/>
            <person name="Tellgren-Roth C."/>
            <person name="Debrunner-Vossbrinck B.A."/>
            <person name="Vossbrinck C.R."/>
            <person name="Barandun J."/>
        </authorList>
    </citation>
    <scope>NUCLEOTIDE SEQUENCE</scope>
    <source>
        <strain evidence="1">Illinois isolate</strain>
    </source>
</reference>
<dbReference type="Proteomes" id="UP001334084">
    <property type="component" value="Chromosome 11"/>
</dbReference>
<dbReference type="GeneID" id="90542776"/>
<sequence length="137" mass="16030">MTKLETIRQVDFEKNLDYYEEIERIILIYGMITGLNKKESNARLHEAFNGGLGPCTAIELFERVDNNSTIDLLKYLQKLEEGIELRGTHAQTRITPSERRAIKQVIPPETGRYVETNKWCSVRRVKSHDTRDCYLKR</sequence>
<protein>
    <submittedName>
        <fullName evidence="1">Pol polyprotein</fullName>
    </submittedName>
</protein>
<evidence type="ECO:0000313" key="2">
    <source>
        <dbReference type="Proteomes" id="UP001334084"/>
    </source>
</evidence>
<dbReference type="AlphaFoldDB" id="A0AAX4JG61"/>
<proteinExistence type="predicted"/>
<dbReference type="RefSeq" id="XP_065331081.1">
    <property type="nucleotide sequence ID" value="XM_065475009.1"/>
</dbReference>